<reference evidence="2 5" key="3">
    <citation type="submission" date="2024-01" db="EMBL/GenBank/DDBJ databases">
        <title>The diversity of rhizobia nodulating Mimosa spp. in eleven states of Brazil covering several biomes is determined by host plant, location, and edaphic factors.</title>
        <authorList>
            <person name="Rouws L."/>
            <person name="Barauna A."/>
            <person name="Beukes C."/>
            <person name="De Faria S.M."/>
            <person name="Gross E."/>
            <person name="Dos Reis Junior F.B."/>
            <person name="Simon M."/>
            <person name="Maluk M."/>
            <person name="Odee D.W."/>
            <person name="Kenicer G."/>
            <person name="Young J.P.W."/>
            <person name="Reis V.M."/>
            <person name="Zilli J."/>
            <person name="James E.K."/>
        </authorList>
    </citation>
    <scope>NUCLEOTIDE SEQUENCE [LARGE SCALE GENOMIC DNA]</scope>
    <source>
        <strain evidence="2 5">JPY530</strain>
    </source>
</reference>
<feature type="domain" description="Alpha-L-glutamate ligase-related protein ATP-grasp" evidence="1">
    <location>
        <begin position="186"/>
        <end position="331"/>
    </location>
</feature>
<sequence length="361" mass="40134">MRVDVERIARASVKRLASYKFHLGHAIQAGQILRTIEKRRGKLAPHVCRQIESYARDIFGDVVYAPWLRVYAALNGAFKEGWIPDNYYGAVVVPRTKGSYGKISSLKSASWLIFGDESFPDIGYFANGLFYTTDNTVISGQELQRTLFGDTDRVAFKRDASAQGKGVFILDRQSFDPKFIQSMGNGVFQTFVRQHEVFDRFTPDSVATLRFTTVVEPSGAISLRACFLRLGRAGETHIQSGSEVCIAVNTSTGELDPVGYLNDWTDVNEHPDSKAKFSGVTVPVFESCVRKVLQLHGKVPFIGCIGWDVTVDLNEGVKVLEWNAEHNDVKFGEATQGPCFADLGWERLRSGRVSMTKARAA</sequence>
<proteinExistence type="predicted"/>
<reference evidence="3 4" key="1">
    <citation type="journal article" date="2018" name="Int. J. Syst. Evol. Microbiol.">
        <title>Paraburkholderia azotifigens sp. nov., a nitrogen-fixing bacterium isolated from paddy soil.</title>
        <authorList>
            <person name="Choi G.M."/>
            <person name="Im W.T."/>
        </authorList>
    </citation>
    <scope>NUCLEOTIDE SEQUENCE [LARGE SCALE GENOMIC DNA]</scope>
    <source>
        <strain evidence="3 4">NF 2-5-3</strain>
    </source>
</reference>
<accession>A0A5C6VJ25</accession>
<dbReference type="EMBL" id="VOQS01000003">
    <property type="protein sequence ID" value="TXC84889.1"/>
    <property type="molecule type" value="Genomic_DNA"/>
</dbReference>
<dbReference type="EMBL" id="JAZHGA010000008">
    <property type="protein sequence ID" value="MEM5340692.1"/>
    <property type="molecule type" value="Genomic_DNA"/>
</dbReference>
<evidence type="ECO:0000313" key="4">
    <source>
        <dbReference type="Proteomes" id="UP000321776"/>
    </source>
</evidence>
<name>A0A5C6VJ25_9BURK</name>
<keyword evidence="5" id="KW-1185">Reference proteome</keyword>
<dbReference type="Proteomes" id="UP001481677">
    <property type="component" value="Unassembled WGS sequence"/>
</dbReference>
<evidence type="ECO:0000313" key="3">
    <source>
        <dbReference type="EMBL" id="TXC84889.1"/>
    </source>
</evidence>
<reference evidence="3" key="2">
    <citation type="submission" date="2019-08" db="EMBL/GenBank/DDBJ databases">
        <authorList>
            <person name="Im W.-T."/>
        </authorList>
    </citation>
    <scope>NUCLEOTIDE SEQUENCE</scope>
    <source>
        <strain evidence="3">NF 2-5-3</strain>
    </source>
</reference>
<organism evidence="3 4">
    <name type="scientific">Paraburkholderia azotifigens</name>
    <dbReference type="NCBI Taxonomy" id="2057004"/>
    <lineage>
        <taxon>Bacteria</taxon>
        <taxon>Pseudomonadati</taxon>
        <taxon>Pseudomonadota</taxon>
        <taxon>Betaproteobacteria</taxon>
        <taxon>Burkholderiales</taxon>
        <taxon>Burkholderiaceae</taxon>
        <taxon>Paraburkholderia</taxon>
    </lineage>
</organism>
<evidence type="ECO:0000259" key="1">
    <source>
        <dbReference type="Pfam" id="PF14397"/>
    </source>
</evidence>
<evidence type="ECO:0000313" key="2">
    <source>
        <dbReference type="EMBL" id="MEM5340692.1"/>
    </source>
</evidence>
<dbReference type="Pfam" id="PF14397">
    <property type="entry name" value="ATPgrasp_ST"/>
    <property type="match status" value="1"/>
</dbReference>
<gene>
    <name evidence="3" type="ORF">FRZ40_25815</name>
    <name evidence="2" type="ORF">V4C56_13815</name>
</gene>
<dbReference type="InterPro" id="IPR039523">
    <property type="entry name" value="RimK-rel_E_lig_ATP-grasp"/>
</dbReference>
<dbReference type="AlphaFoldDB" id="A0A5C6VJ25"/>
<dbReference type="Proteomes" id="UP000321776">
    <property type="component" value="Unassembled WGS sequence"/>
</dbReference>
<comment type="caution">
    <text evidence="3">The sequence shown here is derived from an EMBL/GenBank/DDBJ whole genome shotgun (WGS) entry which is preliminary data.</text>
</comment>
<protein>
    <submittedName>
        <fullName evidence="2">Sugar-transfer associated ATP-grasp domain-containing protein</fullName>
    </submittedName>
</protein>
<evidence type="ECO:0000313" key="5">
    <source>
        <dbReference type="Proteomes" id="UP001481677"/>
    </source>
</evidence>
<dbReference type="RefSeq" id="WP_051446370.1">
    <property type="nucleotide sequence ID" value="NZ_JAZHFZ010000005.1"/>
</dbReference>